<dbReference type="EMBL" id="BAAANY010000001">
    <property type="protein sequence ID" value="GAA1657213.1"/>
    <property type="molecule type" value="Genomic_DNA"/>
</dbReference>
<organism evidence="4 5">
    <name type="scientific">Fodinicola feengrottensis</name>
    <dbReference type="NCBI Taxonomy" id="435914"/>
    <lineage>
        <taxon>Bacteria</taxon>
        <taxon>Bacillati</taxon>
        <taxon>Actinomycetota</taxon>
        <taxon>Actinomycetes</taxon>
        <taxon>Mycobacteriales</taxon>
        <taxon>Fodinicola</taxon>
    </lineage>
</organism>
<dbReference type="Pfam" id="PF01935">
    <property type="entry name" value="DUF87"/>
    <property type="match status" value="1"/>
</dbReference>
<dbReference type="SUPFAM" id="SSF52540">
    <property type="entry name" value="P-loop containing nucleoside triphosphate hydrolases"/>
    <property type="match status" value="1"/>
</dbReference>
<name>A0ABP4RT69_9ACTN</name>
<dbReference type="Gene3D" id="3.40.50.300">
    <property type="entry name" value="P-loop containing nucleotide triphosphate hydrolases"/>
    <property type="match status" value="1"/>
</dbReference>
<dbReference type="Proteomes" id="UP001500618">
    <property type="component" value="Unassembled WGS sequence"/>
</dbReference>
<dbReference type="InterPro" id="IPR002789">
    <property type="entry name" value="HerA_central"/>
</dbReference>
<dbReference type="InterPro" id="IPR051162">
    <property type="entry name" value="T4SS_component"/>
</dbReference>
<dbReference type="InterPro" id="IPR027417">
    <property type="entry name" value="P-loop_NTPase"/>
</dbReference>
<dbReference type="Pfam" id="PF19044">
    <property type="entry name" value="P-loop_TraG"/>
    <property type="match status" value="1"/>
</dbReference>
<accession>A0ABP4RT69</accession>
<dbReference type="InterPro" id="IPR043964">
    <property type="entry name" value="P-loop_TraG"/>
</dbReference>
<dbReference type="PANTHER" id="PTHR30121:SF6">
    <property type="entry name" value="SLR6007 PROTEIN"/>
    <property type="match status" value="1"/>
</dbReference>
<sequence>MSPPRSWSPLGLLRRGTPPGDDGQPDAGARIAPDGVQVAARHVRAGNGYAATLAVTGYPAEVPAGWLEPLLAYPARLDVSLHIEPIPTLTAARQLKKQRERFEASRRYAAEHGNLDDPEVEAAAYDAADLAGRLARGHDRLYRVALYLTVHAETEDALHRDLAEVQALADSMLLQATPVTWRALQGWSATLPVAVDALGLTRTMDTSALASAFPFTSADLPALDPTRPAQVGDGILYGTNLGSPGVVVWDRWACDNANMVILGRSGAGKSYLTKLDLLRNLYLDADATVIDPEDEYVDLAAMVGGTTIRLGRTGVRINPFDLPQPATHNVDIDIDIDIDADPAGGSDGLTGQALFIHTLLGVLLEQPLSAEQAAAVDTAIMAAYRGAGITTDPRTWRRPAPVLADLAAALRQRGLVGTSIADRLAPYVTGSHRAMFDGPTTVRAGGHLTVHSLRGLPEELHAAGTLLVLDSVRRTITDPTRSRRHLVYVDEAWTLLRDGHGARFLYRMAKSIRKNNGALTVTTQDVDDVLHSDLGRAVLNNAATHILLGQSPQALGAVANAFTLTAGERTFLATARRGHALLAGSNRRVGFSAQASPEEQRVIRTDPGFTSSPHQGATH</sequence>
<feature type="compositionally biased region" description="Polar residues" evidence="1">
    <location>
        <begin position="608"/>
        <end position="619"/>
    </location>
</feature>
<dbReference type="Gene3D" id="1.10.8.730">
    <property type="match status" value="1"/>
</dbReference>
<dbReference type="PANTHER" id="PTHR30121">
    <property type="entry name" value="UNCHARACTERIZED PROTEIN YJGR-RELATED"/>
    <property type="match status" value="1"/>
</dbReference>
<dbReference type="CDD" id="cd01127">
    <property type="entry name" value="TrwB_TraG_TraD_VirD4"/>
    <property type="match status" value="1"/>
</dbReference>
<feature type="domain" description="TraG P-loop" evidence="3">
    <location>
        <begin position="481"/>
        <end position="569"/>
    </location>
</feature>
<feature type="region of interest" description="Disordered" evidence="1">
    <location>
        <begin position="1"/>
        <end position="30"/>
    </location>
</feature>
<evidence type="ECO:0000259" key="3">
    <source>
        <dbReference type="Pfam" id="PF19044"/>
    </source>
</evidence>
<evidence type="ECO:0000313" key="5">
    <source>
        <dbReference type="Proteomes" id="UP001500618"/>
    </source>
</evidence>
<reference evidence="5" key="1">
    <citation type="journal article" date="2019" name="Int. J. Syst. Evol. Microbiol.">
        <title>The Global Catalogue of Microorganisms (GCM) 10K type strain sequencing project: providing services to taxonomists for standard genome sequencing and annotation.</title>
        <authorList>
            <consortium name="The Broad Institute Genomics Platform"/>
            <consortium name="The Broad Institute Genome Sequencing Center for Infectious Disease"/>
            <person name="Wu L."/>
            <person name="Ma J."/>
        </authorList>
    </citation>
    <scope>NUCLEOTIDE SEQUENCE [LARGE SCALE GENOMIC DNA]</scope>
    <source>
        <strain evidence="5">JCM 14718</strain>
    </source>
</reference>
<dbReference type="RefSeq" id="WP_344306439.1">
    <property type="nucleotide sequence ID" value="NZ_BAAANY010000001.1"/>
</dbReference>
<evidence type="ECO:0000259" key="2">
    <source>
        <dbReference type="Pfam" id="PF01935"/>
    </source>
</evidence>
<keyword evidence="5" id="KW-1185">Reference proteome</keyword>
<gene>
    <name evidence="4" type="ORF">GCM10009765_03410</name>
</gene>
<evidence type="ECO:0000313" key="4">
    <source>
        <dbReference type="EMBL" id="GAA1657213.1"/>
    </source>
</evidence>
<evidence type="ECO:0000256" key="1">
    <source>
        <dbReference type="SAM" id="MobiDB-lite"/>
    </source>
</evidence>
<comment type="caution">
    <text evidence="4">The sequence shown here is derived from an EMBL/GenBank/DDBJ whole genome shotgun (WGS) entry which is preliminary data.</text>
</comment>
<feature type="region of interest" description="Disordered" evidence="1">
    <location>
        <begin position="590"/>
        <end position="619"/>
    </location>
</feature>
<protein>
    <recommendedName>
        <fullName evidence="6">DUF87 domain-containing protein</fullName>
    </recommendedName>
</protein>
<feature type="domain" description="Helicase HerA central" evidence="2">
    <location>
        <begin position="260"/>
        <end position="323"/>
    </location>
</feature>
<evidence type="ECO:0008006" key="6">
    <source>
        <dbReference type="Google" id="ProtNLM"/>
    </source>
</evidence>
<proteinExistence type="predicted"/>